<feature type="compositionally biased region" description="Basic and acidic residues" evidence="1">
    <location>
        <begin position="70"/>
        <end position="83"/>
    </location>
</feature>
<reference evidence="3" key="1">
    <citation type="submission" date="2019-06" db="EMBL/GenBank/DDBJ databases">
        <title>Gordonia isolated from sludge of a wastewater treatment plant.</title>
        <authorList>
            <person name="Tamura T."/>
            <person name="Aoyama K."/>
            <person name="Kang Y."/>
            <person name="Saito S."/>
            <person name="Akiyama N."/>
            <person name="Yazawa K."/>
            <person name="Gonoi T."/>
            <person name="Mikami Y."/>
        </authorList>
    </citation>
    <scope>NUCLEOTIDE SEQUENCE [LARGE SCALE GENOMIC DNA]</scope>
    <source>
        <strain evidence="3">NBRC 107696</strain>
    </source>
</reference>
<organism evidence="2 3">
    <name type="scientific">Gordonia spumicola</name>
    <dbReference type="NCBI Taxonomy" id="589161"/>
    <lineage>
        <taxon>Bacteria</taxon>
        <taxon>Bacillati</taxon>
        <taxon>Actinomycetota</taxon>
        <taxon>Actinomycetes</taxon>
        <taxon>Mycobacteriales</taxon>
        <taxon>Gordoniaceae</taxon>
        <taxon>Gordonia</taxon>
    </lineage>
</organism>
<dbReference type="AlphaFoldDB" id="A0A7I9VFN6"/>
<protein>
    <submittedName>
        <fullName evidence="2">Uncharacterized protein</fullName>
    </submittedName>
</protein>
<gene>
    <name evidence="2" type="ORF">nbrc107696_46350</name>
</gene>
<name>A0A7I9VFN6_9ACTN</name>
<accession>A0A7I9VFN6</accession>
<sequence length="139" mass="15914">MPTKYAERAEDCLPDQDARVDVADHKVPEHERDRADEQALERRVRQDDRRVVLLATEARDEDEDEAADGADAHDRARDRELRLHRAAAADDDVGGDGEQDGPCERHRRLGDDVVDRPREGARLRLVPGCVYCWPYCCWP</sequence>
<proteinExistence type="predicted"/>
<feature type="region of interest" description="Disordered" evidence="1">
    <location>
        <begin position="1"/>
        <end position="41"/>
    </location>
</feature>
<feature type="compositionally biased region" description="Acidic residues" evidence="1">
    <location>
        <begin position="89"/>
        <end position="101"/>
    </location>
</feature>
<evidence type="ECO:0000313" key="2">
    <source>
        <dbReference type="EMBL" id="GEE04189.1"/>
    </source>
</evidence>
<dbReference type="Proteomes" id="UP000444960">
    <property type="component" value="Unassembled WGS sequence"/>
</dbReference>
<keyword evidence="3" id="KW-1185">Reference proteome</keyword>
<feature type="compositionally biased region" description="Acidic residues" evidence="1">
    <location>
        <begin position="59"/>
        <end position="68"/>
    </location>
</feature>
<comment type="caution">
    <text evidence="2">The sequence shown here is derived from an EMBL/GenBank/DDBJ whole genome shotgun (WGS) entry which is preliminary data.</text>
</comment>
<evidence type="ECO:0000313" key="3">
    <source>
        <dbReference type="Proteomes" id="UP000444960"/>
    </source>
</evidence>
<evidence type="ECO:0000256" key="1">
    <source>
        <dbReference type="SAM" id="MobiDB-lite"/>
    </source>
</evidence>
<feature type="region of interest" description="Disordered" evidence="1">
    <location>
        <begin position="56"/>
        <end position="111"/>
    </location>
</feature>
<dbReference type="EMBL" id="BJOV01000009">
    <property type="protein sequence ID" value="GEE04189.1"/>
    <property type="molecule type" value="Genomic_DNA"/>
</dbReference>